<reference evidence="1" key="1">
    <citation type="submission" date="2011-02" db="EMBL/GenBank/DDBJ databases">
        <title>The genome of the leaf-cutting ant Acromyrmex echinatior suggests key adaptations to social evolution and fungus farming.</title>
        <authorList>
            <person name="Nygaard S."/>
            <person name="Zhang G."/>
        </authorList>
    </citation>
    <scope>NUCLEOTIDE SEQUENCE</scope>
</reference>
<protein>
    <submittedName>
        <fullName evidence="1">Uncharacterized protein</fullName>
    </submittedName>
</protein>
<proteinExistence type="predicted"/>
<name>F4X4G4_ACREC</name>
<dbReference type="InParanoid" id="F4X4G4"/>
<gene>
    <name evidence="1" type="ORF">G5I_13225</name>
</gene>
<sequence>MLVSTFVDLQGFIVNKKFIVKEVAMLKQGIVLTHYIFTSSVLWKFLTRFDRSCAFWLIAYHHGMQWEDGMVPYNEAKRLITAAVFEDDAIVHCIRLFSFNHKLQLRALRHGPSKRIYTPKINRAKGVPSVVAKSAKSTAIEGKSEILGMSWRKGVKIANVLITNVIDAIEI</sequence>
<dbReference type="AlphaFoldDB" id="F4X4G4"/>
<dbReference type="OrthoDB" id="7612378at2759"/>
<evidence type="ECO:0000313" key="2">
    <source>
        <dbReference type="Proteomes" id="UP000007755"/>
    </source>
</evidence>
<dbReference type="EMBL" id="GL888645">
    <property type="protein sequence ID" value="EGI58644.1"/>
    <property type="molecule type" value="Genomic_DNA"/>
</dbReference>
<organism evidence="2">
    <name type="scientific">Acromyrmex echinatior</name>
    <name type="common">Panamanian leafcutter ant</name>
    <name type="synonym">Acromyrmex octospinosus echinatior</name>
    <dbReference type="NCBI Taxonomy" id="103372"/>
    <lineage>
        <taxon>Eukaryota</taxon>
        <taxon>Metazoa</taxon>
        <taxon>Ecdysozoa</taxon>
        <taxon>Arthropoda</taxon>
        <taxon>Hexapoda</taxon>
        <taxon>Insecta</taxon>
        <taxon>Pterygota</taxon>
        <taxon>Neoptera</taxon>
        <taxon>Endopterygota</taxon>
        <taxon>Hymenoptera</taxon>
        <taxon>Apocrita</taxon>
        <taxon>Aculeata</taxon>
        <taxon>Formicoidea</taxon>
        <taxon>Formicidae</taxon>
        <taxon>Myrmicinae</taxon>
        <taxon>Acromyrmex</taxon>
    </lineage>
</organism>
<dbReference type="STRING" id="103372.F4X4G4"/>
<evidence type="ECO:0000313" key="1">
    <source>
        <dbReference type="EMBL" id="EGI58644.1"/>
    </source>
</evidence>
<keyword evidence="2" id="KW-1185">Reference proteome</keyword>
<dbReference type="Proteomes" id="UP000007755">
    <property type="component" value="Unassembled WGS sequence"/>
</dbReference>
<accession>F4X4G4</accession>